<proteinExistence type="predicted"/>
<dbReference type="EMBL" id="LR796994">
    <property type="protein sequence ID" value="CAB4179989.1"/>
    <property type="molecule type" value="Genomic_DNA"/>
</dbReference>
<protein>
    <submittedName>
        <fullName evidence="1">Uncharacterized protein</fullName>
    </submittedName>
</protein>
<name>A0A6J5Q6R8_9CAUD</name>
<gene>
    <name evidence="1" type="ORF">UFOVP1040_19</name>
</gene>
<accession>A0A6J5Q6R8</accession>
<organism evidence="1">
    <name type="scientific">uncultured Caudovirales phage</name>
    <dbReference type="NCBI Taxonomy" id="2100421"/>
    <lineage>
        <taxon>Viruses</taxon>
        <taxon>Duplodnaviria</taxon>
        <taxon>Heunggongvirae</taxon>
        <taxon>Uroviricota</taxon>
        <taxon>Caudoviricetes</taxon>
        <taxon>Peduoviridae</taxon>
        <taxon>Maltschvirus</taxon>
        <taxon>Maltschvirus maltsch</taxon>
    </lineage>
</organism>
<sequence length="76" mass="8187">MMNADHAAKCRNATLVSILDVPGAVGMTQTIEGSPDGNQRSVTTRWFDEKNETLRQDQTILVDAIPEFGVVGAANL</sequence>
<evidence type="ECO:0000313" key="1">
    <source>
        <dbReference type="EMBL" id="CAB4179989.1"/>
    </source>
</evidence>
<reference evidence="1" key="1">
    <citation type="submission" date="2020-05" db="EMBL/GenBank/DDBJ databases">
        <authorList>
            <person name="Chiriac C."/>
            <person name="Salcher M."/>
            <person name="Ghai R."/>
            <person name="Kavagutti S V."/>
        </authorList>
    </citation>
    <scope>NUCLEOTIDE SEQUENCE</scope>
</reference>